<dbReference type="RefSeq" id="YP_008060095.1">
    <property type="nucleotide sequence ID" value="NC_021336.1"/>
</dbReference>
<name>M4W6L5_9CAUD</name>
<organism evidence="2 3">
    <name type="scientific">Bacillus phage MG-B1</name>
    <dbReference type="NCBI Taxonomy" id="1309583"/>
    <lineage>
        <taxon>Viruses</taxon>
        <taxon>Duplodnaviria</taxon>
        <taxon>Heunggongvirae</taxon>
        <taxon>Uroviricota</taxon>
        <taxon>Caudoviricetes</taxon>
        <taxon>Salasmaviridae</taxon>
        <taxon>Northropvirinae</taxon>
        <taxon>Klosterneuburgvirus</taxon>
        <taxon>Klosterneuburgvirus MGB1</taxon>
    </lineage>
</organism>
<feature type="coiled-coil region" evidence="1">
    <location>
        <begin position="217"/>
        <end position="251"/>
    </location>
</feature>
<dbReference type="Proteomes" id="UP000012167">
    <property type="component" value="Segment"/>
</dbReference>
<reference evidence="2 3" key="1">
    <citation type="journal article" date="2013" name="Genome Announc.">
        <title>Complete Genome Sequence of the Novel Phage MG-B1 Infecting Bacillus weihenstephanensis.</title>
        <authorList>
            <person name="Redondo R.A."/>
            <person name="Kupczok A."/>
            <person name="Stift G."/>
            <person name="Bollback J.P."/>
        </authorList>
    </citation>
    <scope>NUCLEOTIDE SEQUENCE [LARGE SCALE GENOMIC DNA]</scope>
</reference>
<dbReference type="OrthoDB" id="36916at10239"/>
<gene>
    <name evidence="2" type="ORF">mgb1_006</name>
</gene>
<dbReference type="GeneID" id="16205405"/>
<evidence type="ECO:0000313" key="2">
    <source>
        <dbReference type="EMBL" id="AGI10595.1"/>
    </source>
</evidence>
<protein>
    <submittedName>
        <fullName evidence="2">Uncharacterized protein</fullName>
    </submittedName>
</protein>
<sequence>MIELEICKYCLSNKPAAYYNEMLICGKCYEEKRQNNLKKVEGKEMVKVYEIKMDRECPFDRMVMEEDYLKVVEENVNLNKLVNQLNENNLKYKEELKEEYESVIMLKEHLKDYEERLKEKDQKIEILHNENLEMIQCIEGKQRTIDYLNKHIETVEKEELEETWTLKYIYNVDGVVKDYEQNGMIKEDAEELIGMDSDNWIHYSLTKEERPNKDQVIEGLLIRCESNEELIQELEEKNEKLKISLDNSIKEICERNKELLKQDNLLKEKS</sequence>
<proteinExistence type="predicted"/>
<keyword evidence="3" id="KW-1185">Reference proteome</keyword>
<dbReference type="EMBL" id="KC685370">
    <property type="protein sequence ID" value="AGI10595.1"/>
    <property type="molecule type" value="Genomic_DNA"/>
</dbReference>
<evidence type="ECO:0000256" key="1">
    <source>
        <dbReference type="SAM" id="Coils"/>
    </source>
</evidence>
<accession>M4W6L5</accession>
<dbReference type="KEGG" id="vg:16205405"/>
<feature type="coiled-coil region" evidence="1">
    <location>
        <begin position="68"/>
        <end position="130"/>
    </location>
</feature>
<evidence type="ECO:0000313" key="3">
    <source>
        <dbReference type="Proteomes" id="UP000012167"/>
    </source>
</evidence>
<keyword evidence="1" id="KW-0175">Coiled coil</keyword>